<dbReference type="InterPro" id="IPR013656">
    <property type="entry name" value="PAS_4"/>
</dbReference>
<evidence type="ECO:0000256" key="4">
    <source>
        <dbReference type="ARBA" id="ARBA00022679"/>
    </source>
</evidence>
<protein>
    <recommendedName>
        <fullName evidence="2">histidine kinase</fullName>
        <ecNumber evidence="2">2.7.13.3</ecNumber>
    </recommendedName>
</protein>
<dbReference type="AlphaFoldDB" id="A0A7W8KEQ9"/>
<dbReference type="InterPro" id="IPR004358">
    <property type="entry name" value="Sig_transdc_His_kin-like_C"/>
</dbReference>
<dbReference type="InterPro" id="IPR000014">
    <property type="entry name" value="PAS"/>
</dbReference>
<evidence type="ECO:0000256" key="5">
    <source>
        <dbReference type="ARBA" id="ARBA00022777"/>
    </source>
</evidence>
<dbReference type="InterPro" id="IPR036890">
    <property type="entry name" value="HATPase_C_sf"/>
</dbReference>
<evidence type="ECO:0000259" key="8">
    <source>
        <dbReference type="PROSITE" id="PS50113"/>
    </source>
</evidence>
<organism evidence="10 11">
    <name type="scientific">Deinococcus metalli</name>
    <dbReference type="NCBI Taxonomy" id="1141878"/>
    <lineage>
        <taxon>Bacteria</taxon>
        <taxon>Thermotogati</taxon>
        <taxon>Deinococcota</taxon>
        <taxon>Deinococci</taxon>
        <taxon>Deinococcales</taxon>
        <taxon>Deinococcaceae</taxon>
        <taxon>Deinococcus</taxon>
    </lineage>
</organism>
<evidence type="ECO:0000256" key="2">
    <source>
        <dbReference type="ARBA" id="ARBA00012438"/>
    </source>
</evidence>
<dbReference type="SMART" id="SM00387">
    <property type="entry name" value="HATPase_c"/>
    <property type="match status" value="1"/>
</dbReference>
<dbReference type="Proteomes" id="UP000619376">
    <property type="component" value="Unassembled WGS sequence"/>
</dbReference>
<dbReference type="GO" id="GO:0030295">
    <property type="term" value="F:protein kinase activator activity"/>
    <property type="evidence" value="ECO:0007669"/>
    <property type="project" value="TreeGrafter"/>
</dbReference>
<dbReference type="Gene3D" id="3.30.450.20">
    <property type="entry name" value="PAS domain"/>
    <property type="match status" value="1"/>
</dbReference>
<evidence type="ECO:0000313" key="9">
    <source>
        <dbReference type="EMBL" id="GHF43128.1"/>
    </source>
</evidence>
<feature type="domain" description="Histidine kinase" evidence="7">
    <location>
        <begin position="503"/>
        <end position="717"/>
    </location>
</feature>
<accession>A0A7W8KEQ9</accession>
<dbReference type="EMBL" id="JACHFK010000004">
    <property type="protein sequence ID" value="MBB5376560.1"/>
    <property type="molecule type" value="Genomic_DNA"/>
</dbReference>
<evidence type="ECO:0000259" key="7">
    <source>
        <dbReference type="PROSITE" id="PS50109"/>
    </source>
</evidence>
<sequence length="719" mass="77992">MTLPPDPQLNATDLQAIINSSPDCIKVLDLNARVLSMNTGGLEVMEIGDFSVCQNAPWPTFWEGLDREHVERALDAARSGNSSAFEGVARTFAGTPKWWEVRVVPLRAADGSVTRLLAISRDITSRKVAEQQLRETQQLLRDHAQTLEVRVSQQERALEAFVRFTTQVASSTDLTELALAAGDILQDAVSGAMSGLYVVQGPTAVPLAFSRNTPPEVRTARQDGISVSSPLIAEALAGRRTAFAEGDHGRAQSVGYACALSVTPFFSGDRPFALFATGHTRPQWTAQDRAVIESVGRGLGLALERAEQTRRLQERTASLDAFVDFTQATGMEVDGLALARQAEQVLRTALDQVSVAVYELDDGVWTARLWSDTIPAEVVAEMRQGVFQDAPALAQVARSGVGVFLDGRKVEDDVVPSAAGYGTVAIIPLLDGVTPRLFTVGTLGARVWTAREQAIIRAVTSALDLALKRTELSRQLLDQRDALTVRTQELVAANEDLEAFAYSASHDLRTPLRHVMGFADLATAALTKGDMDKVRRNLGTVQQSGVRMEQLIDGMLMLSRVGRREMQPRWVALAPIIAQAIQDVRLEYPAHTIATQEPRPVQVWGDPTLIQQVMTNLISNAVKYSSGRPVSKVDVQVQEADAEWVVTVQDNGVGFNPTYAGKLFGIFQRLHTQTAFPGVGVGLATVRRIVLKHGGRVFADSQEGHGATFGVTLPRPAVS</sequence>
<dbReference type="SUPFAM" id="SSF55781">
    <property type="entry name" value="GAF domain-like"/>
    <property type="match status" value="1"/>
</dbReference>
<reference evidence="9" key="4">
    <citation type="submission" date="2024-05" db="EMBL/GenBank/DDBJ databases">
        <authorList>
            <person name="Sun Q."/>
            <person name="Zhou Y."/>
        </authorList>
    </citation>
    <scope>NUCLEOTIDE SEQUENCE</scope>
    <source>
        <strain evidence="9">CGMCC 1.18437</strain>
    </source>
</reference>
<dbReference type="Proteomes" id="UP000539473">
    <property type="component" value="Unassembled WGS sequence"/>
</dbReference>
<dbReference type="SUPFAM" id="SSF47384">
    <property type="entry name" value="Homodimeric domain of signal transducing histidine kinase"/>
    <property type="match status" value="1"/>
</dbReference>
<dbReference type="Gene3D" id="3.30.565.10">
    <property type="entry name" value="Histidine kinase-like ATPase, C-terminal domain"/>
    <property type="match status" value="1"/>
</dbReference>
<dbReference type="Gene3D" id="3.30.450.40">
    <property type="match status" value="1"/>
</dbReference>
<evidence type="ECO:0000256" key="6">
    <source>
        <dbReference type="ARBA" id="ARBA00023136"/>
    </source>
</evidence>
<dbReference type="Pfam" id="PF02518">
    <property type="entry name" value="HATPase_c"/>
    <property type="match status" value="1"/>
</dbReference>
<dbReference type="FunFam" id="3.30.565.10:FF:000006">
    <property type="entry name" value="Sensor histidine kinase WalK"/>
    <property type="match status" value="1"/>
</dbReference>
<dbReference type="RefSeq" id="WP_184111259.1">
    <property type="nucleotide sequence ID" value="NZ_BNAJ01000004.1"/>
</dbReference>
<dbReference type="GO" id="GO:0016020">
    <property type="term" value="C:membrane"/>
    <property type="evidence" value="ECO:0007669"/>
    <property type="project" value="UniProtKB-SubCell"/>
</dbReference>
<dbReference type="NCBIfam" id="TIGR00229">
    <property type="entry name" value="sensory_box"/>
    <property type="match status" value="1"/>
</dbReference>
<keyword evidence="3" id="KW-0597">Phosphoprotein</keyword>
<dbReference type="InterPro" id="IPR000700">
    <property type="entry name" value="PAS-assoc_C"/>
</dbReference>
<dbReference type="InterPro" id="IPR003594">
    <property type="entry name" value="HATPase_dom"/>
</dbReference>
<dbReference type="InterPro" id="IPR003661">
    <property type="entry name" value="HisK_dim/P_dom"/>
</dbReference>
<keyword evidence="4" id="KW-0808">Transferase</keyword>
<reference evidence="10 11" key="3">
    <citation type="submission" date="2020-08" db="EMBL/GenBank/DDBJ databases">
        <title>Genomic Encyclopedia of Type Strains, Phase IV (KMG-IV): sequencing the most valuable type-strain genomes for metagenomic binning, comparative biology and taxonomic classification.</title>
        <authorList>
            <person name="Goeker M."/>
        </authorList>
    </citation>
    <scope>NUCLEOTIDE SEQUENCE [LARGE SCALE GENOMIC DNA]</scope>
    <source>
        <strain evidence="10 11">DSM 27521</strain>
    </source>
</reference>
<dbReference type="SMART" id="SM00388">
    <property type="entry name" value="HisKA"/>
    <property type="match status" value="1"/>
</dbReference>
<evidence type="ECO:0000313" key="12">
    <source>
        <dbReference type="Proteomes" id="UP000619376"/>
    </source>
</evidence>
<dbReference type="EC" id="2.7.13.3" evidence="2"/>
<dbReference type="PANTHER" id="PTHR42878:SF15">
    <property type="entry name" value="BACTERIOPHYTOCHROME"/>
    <property type="match status" value="1"/>
</dbReference>
<evidence type="ECO:0000313" key="10">
    <source>
        <dbReference type="EMBL" id="MBB5376560.1"/>
    </source>
</evidence>
<dbReference type="GO" id="GO:0000155">
    <property type="term" value="F:phosphorelay sensor kinase activity"/>
    <property type="evidence" value="ECO:0007669"/>
    <property type="project" value="InterPro"/>
</dbReference>
<dbReference type="GO" id="GO:0000156">
    <property type="term" value="F:phosphorelay response regulator activity"/>
    <property type="evidence" value="ECO:0007669"/>
    <property type="project" value="TreeGrafter"/>
</dbReference>
<feature type="domain" description="PAC" evidence="8">
    <location>
        <begin position="83"/>
        <end position="135"/>
    </location>
</feature>
<keyword evidence="6" id="KW-0472">Membrane</keyword>
<dbReference type="InterPro" id="IPR035965">
    <property type="entry name" value="PAS-like_dom_sf"/>
</dbReference>
<dbReference type="Pfam" id="PF08448">
    <property type="entry name" value="PAS_4"/>
    <property type="match status" value="1"/>
</dbReference>
<dbReference type="Gene3D" id="1.10.287.130">
    <property type="match status" value="1"/>
</dbReference>
<dbReference type="CDD" id="cd00082">
    <property type="entry name" value="HisKA"/>
    <property type="match status" value="1"/>
</dbReference>
<reference evidence="9" key="1">
    <citation type="journal article" date="2014" name="Int. J. Syst. Evol. Microbiol.">
        <title>Complete genome of a new Firmicutes species belonging to the dominant human colonic microbiota ('Ruminococcus bicirculans') reveals two chromosomes and a selective capacity to utilize plant glucans.</title>
        <authorList>
            <consortium name="NISC Comparative Sequencing Program"/>
            <person name="Wegmann U."/>
            <person name="Louis P."/>
            <person name="Goesmann A."/>
            <person name="Henrissat B."/>
            <person name="Duncan S.H."/>
            <person name="Flint H.J."/>
        </authorList>
    </citation>
    <scope>NUCLEOTIDE SEQUENCE</scope>
    <source>
        <strain evidence="9">CGMCC 1.18437</strain>
    </source>
</reference>
<dbReference type="InterPro" id="IPR050351">
    <property type="entry name" value="BphY/WalK/GraS-like"/>
</dbReference>
<evidence type="ECO:0000256" key="1">
    <source>
        <dbReference type="ARBA" id="ARBA00000085"/>
    </source>
</evidence>
<keyword evidence="12" id="KW-1185">Reference proteome</keyword>
<dbReference type="EMBL" id="BNAJ01000004">
    <property type="protein sequence ID" value="GHF43128.1"/>
    <property type="molecule type" value="Genomic_DNA"/>
</dbReference>
<dbReference type="PROSITE" id="PS50109">
    <property type="entry name" value="HIS_KIN"/>
    <property type="match status" value="1"/>
</dbReference>
<dbReference type="PRINTS" id="PR00344">
    <property type="entry name" value="BCTRLSENSOR"/>
</dbReference>
<dbReference type="InterPro" id="IPR029016">
    <property type="entry name" value="GAF-like_dom_sf"/>
</dbReference>
<name>A0A7W8KEQ9_9DEIO</name>
<dbReference type="InterPro" id="IPR036097">
    <property type="entry name" value="HisK_dim/P_sf"/>
</dbReference>
<dbReference type="GO" id="GO:0007234">
    <property type="term" value="P:osmosensory signaling via phosphorelay pathway"/>
    <property type="evidence" value="ECO:0007669"/>
    <property type="project" value="TreeGrafter"/>
</dbReference>
<evidence type="ECO:0000256" key="3">
    <source>
        <dbReference type="ARBA" id="ARBA00022553"/>
    </source>
</evidence>
<reference evidence="12" key="2">
    <citation type="journal article" date="2019" name="Int. J. Syst. Evol. Microbiol.">
        <title>The Global Catalogue of Microorganisms (GCM) 10K type strain sequencing project: providing services to taxonomists for standard genome sequencing and annotation.</title>
        <authorList>
            <consortium name="The Broad Institute Genomics Platform"/>
            <consortium name="The Broad Institute Genome Sequencing Center for Infectious Disease"/>
            <person name="Wu L."/>
            <person name="Ma J."/>
        </authorList>
    </citation>
    <scope>NUCLEOTIDE SEQUENCE [LARGE SCALE GENOMIC DNA]</scope>
    <source>
        <strain evidence="12">CGMCC 1.18437</strain>
    </source>
</reference>
<comment type="catalytic activity">
    <reaction evidence="1">
        <text>ATP + protein L-histidine = ADP + protein N-phospho-L-histidine.</text>
        <dbReference type="EC" id="2.7.13.3"/>
    </reaction>
</comment>
<dbReference type="SUPFAM" id="SSF55785">
    <property type="entry name" value="PYP-like sensor domain (PAS domain)"/>
    <property type="match status" value="1"/>
</dbReference>
<dbReference type="Pfam" id="PF00512">
    <property type="entry name" value="HisKA"/>
    <property type="match status" value="1"/>
</dbReference>
<gene>
    <name evidence="9" type="ORF">GCM10017781_19420</name>
    <name evidence="10" type="ORF">HNQ07_002024</name>
</gene>
<evidence type="ECO:0000313" key="11">
    <source>
        <dbReference type="Proteomes" id="UP000539473"/>
    </source>
</evidence>
<dbReference type="InterPro" id="IPR005467">
    <property type="entry name" value="His_kinase_dom"/>
</dbReference>
<dbReference type="PROSITE" id="PS50113">
    <property type="entry name" value="PAC"/>
    <property type="match status" value="1"/>
</dbReference>
<dbReference type="SUPFAM" id="SSF55874">
    <property type="entry name" value="ATPase domain of HSP90 chaperone/DNA topoisomerase II/histidine kinase"/>
    <property type="match status" value="1"/>
</dbReference>
<dbReference type="PANTHER" id="PTHR42878">
    <property type="entry name" value="TWO-COMPONENT HISTIDINE KINASE"/>
    <property type="match status" value="1"/>
</dbReference>
<keyword evidence="5" id="KW-0418">Kinase</keyword>
<proteinExistence type="predicted"/>
<comment type="caution">
    <text evidence="10">The sequence shown here is derived from an EMBL/GenBank/DDBJ whole genome shotgun (WGS) entry which is preliminary data.</text>
</comment>